<sequence>MQQKFLQPSWAINDFKLSAMDSIFDDYHHPDVSSSFTITEDSSETSVESLLTSILSDQEIMEEGISSSAVEEVCKWLISDDHKQDMQNHQSPCSILENEFRENNSEVVFAFPDDILNTDDKGNVHRLIKAYGEASENGLSELKDVISQRILEKINPLGEAAERVAFHLLRESEETGSYLKQESSKNIESAFNVFYQSLPYGRFAHYIANQSILESIPGDTERVTIIDFDIRDGTQWPYVLENIASRKILELRIISIKLEENEICPSSWKLEETKRRLHQLANTCGLVLKFEEIRLDALMTELKRMKKTSSVREWTAFNCMFGLPHMHRRRSRIQAMEFMFTAKVFLSDYMNRREIITFGDGETGESMMPCSSYASFFSNHFRHYQAFFESMEMHFPVYLRDARIAMECLYLSPYVSTNSWFQLWKEKSQISDLREEIGLKGCKMSKESIMEAKVMVNKANSLYTVTVEGQELNEMVLEWRGTPLIRVSTWI</sequence>
<feature type="region of interest" description="SAW" evidence="3">
    <location>
        <begin position="407"/>
        <end position="491"/>
    </location>
</feature>
<protein>
    <submittedName>
        <fullName evidence="4">Uncharacterized protein</fullName>
    </submittedName>
</protein>
<comment type="caution">
    <text evidence="4">The sequence shown here is derived from an EMBL/GenBank/DDBJ whole genome shotgun (WGS) entry which is preliminary data.</text>
</comment>
<dbReference type="EMBL" id="BAABME010013336">
    <property type="protein sequence ID" value="GAA0186057.1"/>
    <property type="molecule type" value="Genomic_DNA"/>
</dbReference>
<organism evidence="4 5">
    <name type="scientific">Lithospermum erythrorhizon</name>
    <name type="common">Purple gromwell</name>
    <name type="synonym">Lithospermum officinale var. erythrorhizon</name>
    <dbReference type="NCBI Taxonomy" id="34254"/>
    <lineage>
        <taxon>Eukaryota</taxon>
        <taxon>Viridiplantae</taxon>
        <taxon>Streptophyta</taxon>
        <taxon>Embryophyta</taxon>
        <taxon>Tracheophyta</taxon>
        <taxon>Spermatophyta</taxon>
        <taxon>Magnoliopsida</taxon>
        <taxon>eudicotyledons</taxon>
        <taxon>Gunneridae</taxon>
        <taxon>Pentapetalae</taxon>
        <taxon>asterids</taxon>
        <taxon>lamiids</taxon>
        <taxon>Boraginales</taxon>
        <taxon>Boraginaceae</taxon>
        <taxon>Boraginoideae</taxon>
        <taxon>Lithospermeae</taxon>
        <taxon>Lithospermum</taxon>
    </lineage>
</organism>
<proteinExistence type="inferred from homology"/>
<dbReference type="PANTHER" id="PTHR31636">
    <property type="entry name" value="OSJNBA0084A10.13 PROTEIN-RELATED"/>
    <property type="match status" value="1"/>
</dbReference>
<dbReference type="PROSITE" id="PS50985">
    <property type="entry name" value="GRAS"/>
    <property type="match status" value="1"/>
</dbReference>
<dbReference type="InterPro" id="IPR005202">
    <property type="entry name" value="TF_GRAS"/>
</dbReference>
<comment type="similarity">
    <text evidence="3">Belongs to the GRAS family.</text>
</comment>
<keyword evidence="2" id="KW-0804">Transcription</keyword>
<evidence type="ECO:0000313" key="4">
    <source>
        <dbReference type="EMBL" id="GAA0186057.1"/>
    </source>
</evidence>
<dbReference type="AlphaFoldDB" id="A0AAV3S0F2"/>
<evidence type="ECO:0000256" key="3">
    <source>
        <dbReference type="PROSITE-ProRule" id="PRU01191"/>
    </source>
</evidence>
<name>A0AAV3S0F2_LITER</name>
<evidence type="ECO:0000256" key="2">
    <source>
        <dbReference type="ARBA" id="ARBA00023163"/>
    </source>
</evidence>
<comment type="caution">
    <text evidence="3">Lacks conserved residue(s) required for the propagation of feature annotation.</text>
</comment>
<dbReference type="Proteomes" id="UP001454036">
    <property type="component" value="Unassembled WGS sequence"/>
</dbReference>
<keyword evidence="5" id="KW-1185">Reference proteome</keyword>
<keyword evidence="1" id="KW-0805">Transcription regulation</keyword>
<feature type="region of interest" description="VHIID" evidence="3">
    <location>
        <begin position="191"/>
        <end position="256"/>
    </location>
</feature>
<evidence type="ECO:0000313" key="5">
    <source>
        <dbReference type="Proteomes" id="UP001454036"/>
    </source>
</evidence>
<evidence type="ECO:0000256" key="1">
    <source>
        <dbReference type="ARBA" id="ARBA00023015"/>
    </source>
</evidence>
<dbReference type="Pfam" id="PF03514">
    <property type="entry name" value="GRAS"/>
    <property type="match status" value="1"/>
</dbReference>
<accession>A0AAV3S0F2</accession>
<gene>
    <name evidence="4" type="ORF">LIER_33345</name>
</gene>
<reference evidence="4 5" key="1">
    <citation type="submission" date="2024-01" db="EMBL/GenBank/DDBJ databases">
        <title>The complete chloroplast genome sequence of Lithospermum erythrorhizon: insights into the phylogenetic relationship among Boraginaceae species and the maternal lineages of purple gromwells.</title>
        <authorList>
            <person name="Okada T."/>
            <person name="Watanabe K."/>
        </authorList>
    </citation>
    <scope>NUCLEOTIDE SEQUENCE [LARGE SCALE GENOMIC DNA]</scope>
</reference>